<keyword evidence="2 4" id="KW-0808">Transferase</keyword>
<dbReference type="InterPro" id="IPR018483">
    <property type="entry name" value="Carb_kinase_FGGY_CS"/>
</dbReference>
<feature type="domain" description="Carbohydrate kinase FGGY C-terminal" evidence="6">
    <location>
        <begin position="261"/>
        <end position="445"/>
    </location>
</feature>
<dbReference type="InterPro" id="IPR018485">
    <property type="entry name" value="FGGY_C"/>
</dbReference>
<dbReference type="SUPFAM" id="SSF53067">
    <property type="entry name" value="Actin-like ATPase domain"/>
    <property type="match status" value="2"/>
</dbReference>
<protein>
    <submittedName>
        <fullName evidence="7">L-xylulose/3-keto-L-gulonate kinase</fullName>
        <ecNumber evidence="7">2.7.1.-</ecNumber>
    </submittedName>
</protein>
<dbReference type="PROSITE" id="PS00445">
    <property type="entry name" value="FGGY_KINASES_2"/>
    <property type="match status" value="1"/>
</dbReference>
<evidence type="ECO:0000256" key="4">
    <source>
        <dbReference type="RuleBase" id="RU003733"/>
    </source>
</evidence>
<proteinExistence type="inferred from homology"/>
<evidence type="ECO:0000313" key="8">
    <source>
        <dbReference type="Proteomes" id="UP000048926"/>
    </source>
</evidence>
<dbReference type="PIRSF" id="PIRSF000538">
    <property type="entry name" value="GlpK"/>
    <property type="match status" value="1"/>
</dbReference>
<dbReference type="Pfam" id="PF00370">
    <property type="entry name" value="FGGY_N"/>
    <property type="match status" value="1"/>
</dbReference>
<dbReference type="InterPro" id="IPR043129">
    <property type="entry name" value="ATPase_NBD"/>
</dbReference>
<dbReference type="PANTHER" id="PTHR43095:SF3">
    <property type="entry name" value="L-XYLULOSE_3-KETO-L-GULONATE KINASE"/>
    <property type="match status" value="1"/>
</dbReference>
<dbReference type="Pfam" id="PF02782">
    <property type="entry name" value="FGGY_C"/>
    <property type="match status" value="1"/>
</dbReference>
<evidence type="ECO:0000259" key="6">
    <source>
        <dbReference type="Pfam" id="PF02782"/>
    </source>
</evidence>
<accession>A0A0M6YBD2</accession>
<keyword evidence="3 4" id="KW-0418">Kinase</keyword>
<evidence type="ECO:0000256" key="2">
    <source>
        <dbReference type="ARBA" id="ARBA00022679"/>
    </source>
</evidence>
<dbReference type="STRING" id="187304.B0E33_15690"/>
<dbReference type="GO" id="GO:0016301">
    <property type="term" value="F:kinase activity"/>
    <property type="evidence" value="ECO:0007669"/>
    <property type="project" value="UniProtKB-KW"/>
</dbReference>
<evidence type="ECO:0000259" key="5">
    <source>
        <dbReference type="Pfam" id="PF00370"/>
    </source>
</evidence>
<evidence type="ECO:0000313" key="7">
    <source>
        <dbReference type="EMBL" id="CTQ46998.1"/>
    </source>
</evidence>
<dbReference type="GO" id="GO:0016773">
    <property type="term" value="F:phosphotransferase activity, alcohol group as acceptor"/>
    <property type="evidence" value="ECO:0007669"/>
    <property type="project" value="InterPro"/>
</dbReference>
<reference evidence="8" key="1">
    <citation type="submission" date="2015-07" db="EMBL/GenBank/DDBJ databases">
        <authorList>
            <person name="Rodrigo-Torres Lidia"/>
            <person name="Arahal R.David."/>
        </authorList>
    </citation>
    <scope>NUCLEOTIDE SEQUENCE [LARGE SCALE GENOMIC DNA]</scope>
    <source>
        <strain evidence="8">CECT 4801</strain>
    </source>
</reference>
<dbReference type="InterPro" id="IPR000577">
    <property type="entry name" value="Carb_kinase_FGGY"/>
</dbReference>
<gene>
    <name evidence="7" type="primary">lyx</name>
    <name evidence="7" type="ORF">LAL4801_05458</name>
</gene>
<evidence type="ECO:0000256" key="3">
    <source>
        <dbReference type="ARBA" id="ARBA00022777"/>
    </source>
</evidence>
<dbReference type="GO" id="GO:0005975">
    <property type="term" value="P:carbohydrate metabolic process"/>
    <property type="evidence" value="ECO:0007669"/>
    <property type="project" value="InterPro"/>
</dbReference>
<dbReference type="EMBL" id="CXST01000005">
    <property type="protein sequence ID" value="CTQ46998.1"/>
    <property type="molecule type" value="Genomic_DNA"/>
</dbReference>
<evidence type="ECO:0000256" key="1">
    <source>
        <dbReference type="ARBA" id="ARBA00009156"/>
    </source>
</evidence>
<dbReference type="Gene3D" id="3.30.420.40">
    <property type="match status" value="2"/>
</dbReference>
<dbReference type="PANTHER" id="PTHR43095">
    <property type="entry name" value="SUGAR KINASE"/>
    <property type="match status" value="1"/>
</dbReference>
<dbReference type="CDD" id="cd07802">
    <property type="entry name" value="ASKHA_NBD_FGGY_EcLyxK-like"/>
    <property type="match status" value="1"/>
</dbReference>
<feature type="domain" description="Carbohydrate kinase FGGY N-terminal" evidence="5">
    <location>
        <begin position="7"/>
        <end position="251"/>
    </location>
</feature>
<dbReference type="InterPro" id="IPR050406">
    <property type="entry name" value="FGGY_Carb_Kinase"/>
</dbReference>
<dbReference type="InterPro" id="IPR018484">
    <property type="entry name" value="FGGY_N"/>
</dbReference>
<keyword evidence="8" id="KW-1185">Reference proteome</keyword>
<dbReference type="RefSeq" id="WP_145903907.1">
    <property type="nucleotide sequence ID" value="NZ_CXST01000005.1"/>
</dbReference>
<organism evidence="7 8">
    <name type="scientific">Roseibium aggregatum</name>
    <dbReference type="NCBI Taxonomy" id="187304"/>
    <lineage>
        <taxon>Bacteria</taxon>
        <taxon>Pseudomonadati</taxon>
        <taxon>Pseudomonadota</taxon>
        <taxon>Alphaproteobacteria</taxon>
        <taxon>Hyphomicrobiales</taxon>
        <taxon>Stappiaceae</taxon>
        <taxon>Roseibium</taxon>
    </lineage>
</organism>
<name>A0A0M6YBD2_9HYPH</name>
<comment type="similarity">
    <text evidence="1 4">Belongs to the FGGY kinase family.</text>
</comment>
<dbReference type="EC" id="2.7.1.-" evidence="7"/>
<dbReference type="AlphaFoldDB" id="A0A0M6YBD2"/>
<sequence>MADDRTYLLGLDAGNTVIKAVLFDLAGRQVAMSALDGQSFSPAPGHVERDLGELWRNAQTVIRECLDKAGVEPSQIAAVGCAGHGNGLYLLDKDHEPLLGIQSLDTRAADHAGKLREAHGDRLHALSLQEPWPSQTPTLLAWIKDNRPDLYARTGTVLLCKDFITFKLTGERVSEISDMSGCGLLRLPDNLYDRELLELYGLGEAEPMLPHLVEPADVAGHVTAEAAAVTGLKEGTPVVGGYFDVIASALGSGVVHPGEASIIAGTWSINQVFSKAPIVDKAMFMASGFAPGRFVNIESSATSAANLEWYVRELVERGKHHDDPFGYCNARIAEVTPAADDPFFHPFLYGSRLGADFRAGFYGLAGWHSEGHLLRALFEGVLFEHRRHIEVLGRTGVTFDRAVLSGGGSRSPVWPQMFADCLGVPITVAEARETGALGAAIGGGVGVGLFADYETAVAAMTRAQKEYLPVTTMKSHYDRRYRTYCKLADALRSFWADMHVMDE</sequence>
<dbReference type="OrthoDB" id="9805576at2"/>
<dbReference type="Proteomes" id="UP000048926">
    <property type="component" value="Unassembled WGS sequence"/>
</dbReference>